<gene>
    <name evidence="2" type="ORF">MELIAE_LOCUS864</name>
</gene>
<dbReference type="OrthoDB" id="6775782at2759"/>
<organism evidence="2 3">
    <name type="scientific">Brassicogethes aeneus</name>
    <name type="common">Rape pollen beetle</name>
    <name type="synonym">Meligethes aeneus</name>
    <dbReference type="NCBI Taxonomy" id="1431903"/>
    <lineage>
        <taxon>Eukaryota</taxon>
        <taxon>Metazoa</taxon>
        <taxon>Ecdysozoa</taxon>
        <taxon>Arthropoda</taxon>
        <taxon>Hexapoda</taxon>
        <taxon>Insecta</taxon>
        <taxon>Pterygota</taxon>
        <taxon>Neoptera</taxon>
        <taxon>Endopterygota</taxon>
        <taxon>Coleoptera</taxon>
        <taxon>Polyphaga</taxon>
        <taxon>Cucujiformia</taxon>
        <taxon>Nitidulidae</taxon>
        <taxon>Meligethinae</taxon>
        <taxon>Brassicogethes</taxon>
    </lineage>
</organism>
<accession>A0A9P0AN51</accession>
<protein>
    <submittedName>
        <fullName evidence="2">Uncharacterized protein</fullName>
    </submittedName>
</protein>
<proteinExistence type="predicted"/>
<evidence type="ECO:0000256" key="1">
    <source>
        <dbReference type="SAM" id="MobiDB-lite"/>
    </source>
</evidence>
<feature type="region of interest" description="Disordered" evidence="1">
    <location>
        <begin position="67"/>
        <end position="88"/>
    </location>
</feature>
<name>A0A9P0AN51_BRAAE</name>
<dbReference type="AlphaFoldDB" id="A0A9P0AN51"/>
<feature type="compositionally biased region" description="Low complexity" evidence="1">
    <location>
        <begin position="68"/>
        <end position="83"/>
    </location>
</feature>
<keyword evidence="3" id="KW-1185">Reference proteome</keyword>
<evidence type="ECO:0000313" key="3">
    <source>
        <dbReference type="Proteomes" id="UP001154078"/>
    </source>
</evidence>
<evidence type="ECO:0000313" key="2">
    <source>
        <dbReference type="EMBL" id="CAH0546767.1"/>
    </source>
</evidence>
<reference evidence="2" key="1">
    <citation type="submission" date="2021-12" db="EMBL/GenBank/DDBJ databases">
        <authorList>
            <person name="King R."/>
        </authorList>
    </citation>
    <scope>NUCLEOTIDE SEQUENCE</scope>
</reference>
<dbReference type="Proteomes" id="UP001154078">
    <property type="component" value="Chromosome 1"/>
</dbReference>
<sequence>MTVKQVMKKLNNMKTKVKEATDLKKTGNKKIVPTDWQKKFYAIWNNEEVQGANPVLYKAPGAVTSGYSMPSTSKSSNSTLLSPPEKKKKLQITKIKERDEFQGYSLQHLQRMCLIQQIQADCAQESAAIEMKEYYQLKINQENSIVLYTEPLPVVNNNDD</sequence>
<dbReference type="EMBL" id="OV121132">
    <property type="protein sequence ID" value="CAH0546767.1"/>
    <property type="molecule type" value="Genomic_DNA"/>
</dbReference>